<dbReference type="EMBL" id="CP003362">
    <property type="protein sequence ID" value="AGB50307.1"/>
    <property type="molecule type" value="Genomic_DNA"/>
</dbReference>
<accession>L0KXZ9</accession>
<dbReference type="HOGENOM" id="CLU_142081_2_0_2"/>
<dbReference type="CDD" id="cd11532">
    <property type="entry name" value="NTP-PPase_COG4997"/>
    <property type="match status" value="1"/>
</dbReference>
<evidence type="ECO:0000313" key="2">
    <source>
        <dbReference type="Proteomes" id="UP000010866"/>
    </source>
</evidence>
<dbReference type="KEGG" id="mhz:Metho_2143"/>
<protein>
    <recommendedName>
        <fullName evidence="3">Phosphoribosyl-ATP pyrophosphohydrolase</fullName>
    </recommendedName>
</protein>
<reference evidence="2" key="1">
    <citation type="submission" date="2012-02" db="EMBL/GenBank/DDBJ databases">
        <title>Complete sequence of chromosome of Methanomethylovorans hollandica DSM 15978.</title>
        <authorList>
            <person name="Lucas S."/>
            <person name="Copeland A."/>
            <person name="Lapidus A."/>
            <person name="Glavina del Rio T."/>
            <person name="Dalin E."/>
            <person name="Tice H."/>
            <person name="Bruce D."/>
            <person name="Goodwin L."/>
            <person name="Pitluck S."/>
            <person name="Peters L."/>
            <person name="Mikhailova N."/>
            <person name="Held B."/>
            <person name="Kyrpides N."/>
            <person name="Mavromatis K."/>
            <person name="Ivanova N."/>
            <person name="Brettin T."/>
            <person name="Detter J.C."/>
            <person name="Han C."/>
            <person name="Larimer F."/>
            <person name="Land M."/>
            <person name="Hauser L."/>
            <person name="Markowitz V."/>
            <person name="Cheng J.-F."/>
            <person name="Hugenholtz P."/>
            <person name="Woyke T."/>
            <person name="Wu D."/>
            <person name="Spring S."/>
            <person name="Schroeder M."/>
            <person name="Brambilla E."/>
            <person name="Klenk H.-P."/>
            <person name="Eisen J.A."/>
        </authorList>
    </citation>
    <scope>NUCLEOTIDE SEQUENCE [LARGE SCALE GENOMIC DNA]</scope>
    <source>
        <strain evidence="2">DSM 15978 / NBRC 107637 / DMS1</strain>
    </source>
</reference>
<dbReference type="SUPFAM" id="SSF101386">
    <property type="entry name" value="all-alpha NTP pyrophosphatases"/>
    <property type="match status" value="1"/>
</dbReference>
<dbReference type="InterPro" id="IPR038735">
    <property type="entry name" value="MSMEG_1276-like_NTP-PPase_dom"/>
</dbReference>
<organism evidence="1 2">
    <name type="scientific">Methanomethylovorans hollandica (strain DSM 15978 / NBRC 107637 / DMS1)</name>
    <dbReference type="NCBI Taxonomy" id="867904"/>
    <lineage>
        <taxon>Archaea</taxon>
        <taxon>Methanobacteriati</taxon>
        <taxon>Methanobacteriota</taxon>
        <taxon>Stenosarchaea group</taxon>
        <taxon>Methanomicrobia</taxon>
        <taxon>Methanosarcinales</taxon>
        <taxon>Methanosarcinaceae</taxon>
        <taxon>Methanomethylovorans</taxon>
    </lineage>
</organism>
<dbReference type="AlphaFoldDB" id="L0KXZ9"/>
<name>L0KXZ9_METHD</name>
<keyword evidence="2" id="KW-1185">Reference proteome</keyword>
<dbReference type="STRING" id="867904.Metho_2143"/>
<gene>
    <name evidence="1" type="ordered locus">Metho_2143</name>
</gene>
<sequence>MNMVMNSDDCNGKLVRDKIPYIIRQSSRKPVYHRASEEEYITKLLDKLVEETNEFKSSPSEEELADILEVILALSDIFGFGLDNVDDIRSSKLKDRGGFRERYILETVTHE</sequence>
<evidence type="ECO:0008006" key="3">
    <source>
        <dbReference type="Google" id="ProtNLM"/>
    </source>
</evidence>
<proteinExistence type="predicted"/>
<evidence type="ECO:0000313" key="1">
    <source>
        <dbReference type="EMBL" id="AGB50307.1"/>
    </source>
</evidence>
<dbReference type="Proteomes" id="UP000010866">
    <property type="component" value="Chromosome"/>
</dbReference>